<organism evidence="1 2">
    <name type="scientific">Acanthoscelides obtectus</name>
    <name type="common">Bean weevil</name>
    <name type="synonym">Bruchus obtectus</name>
    <dbReference type="NCBI Taxonomy" id="200917"/>
    <lineage>
        <taxon>Eukaryota</taxon>
        <taxon>Metazoa</taxon>
        <taxon>Ecdysozoa</taxon>
        <taxon>Arthropoda</taxon>
        <taxon>Hexapoda</taxon>
        <taxon>Insecta</taxon>
        <taxon>Pterygota</taxon>
        <taxon>Neoptera</taxon>
        <taxon>Endopterygota</taxon>
        <taxon>Coleoptera</taxon>
        <taxon>Polyphaga</taxon>
        <taxon>Cucujiformia</taxon>
        <taxon>Chrysomeloidea</taxon>
        <taxon>Chrysomelidae</taxon>
        <taxon>Bruchinae</taxon>
        <taxon>Bruchini</taxon>
        <taxon>Acanthoscelides</taxon>
    </lineage>
</organism>
<evidence type="ECO:0000313" key="1">
    <source>
        <dbReference type="EMBL" id="CAH1973742.1"/>
    </source>
</evidence>
<dbReference type="AlphaFoldDB" id="A0A9P0PA63"/>
<sequence length="35" mass="4158">MIVLIVRLYSGGRENSKRAISLWRTRRGKNGRERQ</sequence>
<accession>A0A9P0PA63</accession>
<name>A0A9P0PA63_ACAOB</name>
<dbReference type="EMBL" id="CAKOFQ010006814">
    <property type="protein sequence ID" value="CAH1973742.1"/>
    <property type="molecule type" value="Genomic_DNA"/>
</dbReference>
<reference evidence="1" key="1">
    <citation type="submission" date="2022-03" db="EMBL/GenBank/DDBJ databases">
        <authorList>
            <person name="Sayadi A."/>
        </authorList>
    </citation>
    <scope>NUCLEOTIDE SEQUENCE</scope>
</reference>
<protein>
    <submittedName>
        <fullName evidence="1">Uncharacterized protein</fullName>
    </submittedName>
</protein>
<keyword evidence="2" id="KW-1185">Reference proteome</keyword>
<gene>
    <name evidence="1" type="ORF">ACAOBT_LOCUS10722</name>
</gene>
<evidence type="ECO:0000313" key="2">
    <source>
        <dbReference type="Proteomes" id="UP001152888"/>
    </source>
</evidence>
<dbReference type="Proteomes" id="UP001152888">
    <property type="component" value="Unassembled WGS sequence"/>
</dbReference>
<comment type="caution">
    <text evidence="1">The sequence shown here is derived from an EMBL/GenBank/DDBJ whole genome shotgun (WGS) entry which is preliminary data.</text>
</comment>
<proteinExistence type="predicted"/>